<reference evidence="2" key="1">
    <citation type="journal article" date="2014" name="Int. J. Syst. Evol. Microbiol.">
        <title>Complete genome sequence of Corynebacterium casei LMG S-19264T (=DSM 44701T), isolated from a smear-ripened cheese.</title>
        <authorList>
            <consortium name="US DOE Joint Genome Institute (JGI-PGF)"/>
            <person name="Walter F."/>
            <person name="Albersmeier A."/>
            <person name="Kalinowski J."/>
            <person name="Ruckert C."/>
        </authorList>
    </citation>
    <scope>NUCLEOTIDE SEQUENCE</scope>
    <source>
        <strain evidence="2">JCM 4815</strain>
    </source>
</reference>
<feature type="region of interest" description="Disordered" evidence="1">
    <location>
        <begin position="148"/>
        <end position="310"/>
    </location>
</feature>
<feature type="compositionally biased region" description="Low complexity" evidence="1">
    <location>
        <begin position="74"/>
        <end position="105"/>
    </location>
</feature>
<feature type="region of interest" description="Disordered" evidence="1">
    <location>
        <begin position="467"/>
        <end position="493"/>
    </location>
</feature>
<feature type="compositionally biased region" description="Pro residues" evidence="1">
    <location>
        <begin position="111"/>
        <end position="120"/>
    </location>
</feature>
<accession>A0A918UE71</accession>
<dbReference type="RefSeq" id="WP_189855823.1">
    <property type="nucleotide sequence ID" value="NZ_BMVW01000001.1"/>
</dbReference>
<feature type="compositionally biased region" description="Low complexity" evidence="1">
    <location>
        <begin position="284"/>
        <end position="295"/>
    </location>
</feature>
<evidence type="ECO:0000256" key="1">
    <source>
        <dbReference type="SAM" id="MobiDB-lite"/>
    </source>
</evidence>
<proteinExistence type="predicted"/>
<feature type="compositionally biased region" description="Low complexity" evidence="1">
    <location>
        <begin position="53"/>
        <end position="66"/>
    </location>
</feature>
<protein>
    <submittedName>
        <fullName evidence="2">Uncharacterized protein</fullName>
    </submittedName>
</protein>
<reference evidence="2" key="2">
    <citation type="submission" date="2020-09" db="EMBL/GenBank/DDBJ databases">
        <authorList>
            <person name="Sun Q."/>
            <person name="Ohkuma M."/>
        </authorList>
    </citation>
    <scope>NUCLEOTIDE SEQUENCE</scope>
    <source>
        <strain evidence="2">JCM 4815</strain>
    </source>
</reference>
<feature type="compositionally biased region" description="Basic residues" evidence="1">
    <location>
        <begin position="467"/>
        <end position="478"/>
    </location>
</feature>
<organism evidence="2 3">
    <name type="scientific">Streptomyces poonensis</name>
    <dbReference type="NCBI Taxonomy" id="68255"/>
    <lineage>
        <taxon>Bacteria</taxon>
        <taxon>Bacillati</taxon>
        <taxon>Actinomycetota</taxon>
        <taxon>Actinomycetes</taxon>
        <taxon>Kitasatosporales</taxon>
        <taxon>Streptomycetaceae</taxon>
        <taxon>Streptomyces</taxon>
    </lineage>
</organism>
<evidence type="ECO:0000313" key="3">
    <source>
        <dbReference type="Proteomes" id="UP000622166"/>
    </source>
</evidence>
<gene>
    <name evidence="2" type="ORF">GCM10010365_11750</name>
</gene>
<dbReference type="AlphaFoldDB" id="A0A918UE71"/>
<comment type="caution">
    <text evidence="2">The sequence shown here is derived from an EMBL/GenBank/DDBJ whole genome shotgun (WGS) entry which is preliminary data.</text>
</comment>
<name>A0A918UE71_9ACTN</name>
<sequence length="518" mass="52096">MTQSGQGAEPSARAPREGVVLPSDGGAPLVPGEQPGPAPAGGQAWDQPWVPDPSAAQPWSAQGQPPAAAPLPPEGAQAPSYGAHPPAYGAQAYGAPAGAGLPPQQMGHMPPAVPGGPLPPVAEAATQYIPPVPAGPVDQAAHQYHPPVAGAPGSVDEAATQYIPPVGPGALPPEAAGTPESPSDATRNLGRVRASGPASGPGAGPLPTSGYPDAQATQYLPPVPAQQQPGTVPPQPYGNGAVDDRGNPDVFDNLFRSEPGGASAEATQQLPQVPHRTGQDQWSAQAPAAPHAAGGRAAGRRDAEGGRARTGSRVPMIAAVGVGIAVLGVGAGALLGTSGGGDEEQDPDRTVAAVASEAAESPSPTVDPAKEQAVALDKLLADSGSSRESVIRAVQNIKGCDNLQQAGTDLLEAAEQRKNLVTRLSQLSVDKLPNHAALTTALTKAWQASESADNHYAAWAGETAKKKGCHKGQARTTHHTQAGNTASGTASAEKEQAAKLWNAIASTYGLTQRQATQL</sequence>
<feature type="region of interest" description="Disordered" evidence="1">
    <location>
        <begin position="1"/>
        <end position="121"/>
    </location>
</feature>
<feature type="compositionally biased region" description="Low complexity" evidence="1">
    <location>
        <begin position="194"/>
        <end position="210"/>
    </location>
</feature>
<evidence type="ECO:0000313" key="2">
    <source>
        <dbReference type="EMBL" id="GGY94654.1"/>
    </source>
</evidence>
<keyword evidence="3" id="KW-1185">Reference proteome</keyword>
<dbReference type="EMBL" id="BMVW01000001">
    <property type="protein sequence ID" value="GGY94654.1"/>
    <property type="molecule type" value="Genomic_DNA"/>
</dbReference>
<feature type="compositionally biased region" description="Low complexity" evidence="1">
    <location>
        <begin position="31"/>
        <end position="44"/>
    </location>
</feature>
<feature type="compositionally biased region" description="Polar residues" evidence="1">
    <location>
        <begin position="479"/>
        <end position="490"/>
    </location>
</feature>
<dbReference type="Proteomes" id="UP000622166">
    <property type="component" value="Unassembled WGS sequence"/>
</dbReference>